<protein>
    <recommendedName>
        <fullName evidence="4">Outer membrane protein beta-barrel domain-containing protein</fullName>
    </recommendedName>
</protein>
<reference evidence="2" key="1">
    <citation type="submission" date="2022-08" db="EMBL/GenBank/DDBJ databases">
        <title>Genome Sequencing of Bacteroides fragilis Group Isolates with Nanopore Technology.</title>
        <authorList>
            <person name="Tisza M.J."/>
            <person name="Smith D."/>
            <person name="Dekker J.P."/>
        </authorList>
    </citation>
    <scope>NUCLEOTIDE SEQUENCE</scope>
    <source>
        <strain evidence="2">BFG-527</strain>
        <plasmid evidence="2">unnamed2</plasmid>
    </source>
</reference>
<sequence>MKRILLILSLSLAVLPSVAGNGDKFFNLSAGWQWKNTVNAIIGFEAETKYHNAWEMYVDLSTAYEKCPQHGTVDSKSFWAYKTFGIGGAYKPLIYRGKNSTLRWRLGADLGANRRGFQASLDLGFEYAYSLRSGIQLFVMQKNDFVFWTRDHFRNGVLIGVKFPLN</sequence>
<gene>
    <name evidence="2" type="ORF">NXY30_29440</name>
</gene>
<evidence type="ECO:0008006" key="4">
    <source>
        <dbReference type="Google" id="ProtNLM"/>
    </source>
</evidence>
<evidence type="ECO:0000313" key="3">
    <source>
        <dbReference type="Proteomes" id="UP001060104"/>
    </source>
</evidence>
<name>A0ABY5TIP8_9BACE</name>
<feature type="chain" id="PRO_5045504345" description="Outer membrane protein beta-barrel domain-containing protein" evidence="1">
    <location>
        <begin position="20"/>
        <end position="166"/>
    </location>
</feature>
<keyword evidence="1" id="KW-0732">Signal</keyword>
<proteinExistence type="predicted"/>
<keyword evidence="2" id="KW-0614">Plasmid</keyword>
<dbReference type="EMBL" id="CP103143">
    <property type="protein sequence ID" value="UVQ77626.1"/>
    <property type="molecule type" value="Genomic_DNA"/>
</dbReference>
<keyword evidence="3" id="KW-1185">Reference proteome</keyword>
<evidence type="ECO:0000313" key="2">
    <source>
        <dbReference type="EMBL" id="UVQ77626.1"/>
    </source>
</evidence>
<dbReference type="Proteomes" id="UP001060104">
    <property type="component" value="Plasmid unnamed2"/>
</dbReference>
<evidence type="ECO:0000256" key="1">
    <source>
        <dbReference type="SAM" id="SignalP"/>
    </source>
</evidence>
<geneLocation type="plasmid" evidence="2 3">
    <name>unnamed2</name>
</geneLocation>
<feature type="signal peptide" evidence="1">
    <location>
        <begin position="1"/>
        <end position="19"/>
    </location>
</feature>
<organism evidence="2 3">
    <name type="scientific">Bacteroides faecis</name>
    <dbReference type="NCBI Taxonomy" id="674529"/>
    <lineage>
        <taxon>Bacteria</taxon>
        <taxon>Pseudomonadati</taxon>
        <taxon>Bacteroidota</taxon>
        <taxon>Bacteroidia</taxon>
        <taxon>Bacteroidales</taxon>
        <taxon>Bacteroidaceae</taxon>
        <taxon>Bacteroides</taxon>
    </lineage>
</organism>
<dbReference type="RefSeq" id="WP_138273568.1">
    <property type="nucleotide sequence ID" value="NZ_CP103143.1"/>
</dbReference>
<accession>A0ABY5TIP8</accession>